<dbReference type="AlphaFoldDB" id="A0A753B8V5"/>
<proteinExistence type="predicted"/>
<protein>
    <submittedName>
        <fullName evidence="1">Uncharacterized protein</fullName>
    </submittedName>
</protein>
<accession>A0A753B8V5</accession>
<reference evidence="1" key="2">
    <citation type="submission" date="2018-07" db="EMBL/GenBank/DDBJ databases">
        <authorList>
            <consortium name="NCBI Pathogen Detection Project"/>
        </authorList>
    </citation>
    <scope>NUCLEOTIDE SEQUENCE</scope>
    <source>
        <strain evidence="1">405-87</strain>
    </source>
</reference>
<sequence length="198" mass="22823">MTKLRHCQLSFEAEQVLRPFAAHQQNLHALRHGTAWSDMVFYTIFMLPYRQALELVLTFIPHEYEHELAQEQRVLLQQAREWYSHGGDLLRHQLFEQAQSIGFDNPIAGLVLSVFLSEGSVTPPGIEAVYPPPWQALLALANVMCLILHFYTEKPELQEGYIEQFFLLAQGYLAHLTPASDLGRKIYLYQEPVLKECV</sequence>
<gene>
    <name evidence="1" type="ORF">GND80_004180</name>
</gene>
<dbReference type="InterPro" id="IPR053855">
    <property type="entry name" value="DUF6931"/>
</dbReference>
<dbReference type="Pfam" id="PF22011">
    <property type="entry name" value="DUF6931"/>
    <property type="match status" value="1"/>
</dbReference>
<comment type="caution">
    <text evidence="1">The sequence shown here is derived from an EMBL/GenBank/DDBJ whole genome shotgun (WGS) entry which is preliminary data.</text>
</comment>
<evidence type="ECO:0000313" key="1">
    <source>
        <dbReference type="EMBL" id="HAF7989322.1"/>
    </source>
</evidence>
<reference evidence="1" key="1">
    <citation type="journal article" date="2018" name="Genome Biol.">
        <title>SKESA: strategic k-mer extension for scrupulous assemblies.</title>
        <authorList>
            <person name="Souvorov A."/>
            <person name="Agarwala R."/>
            <person name="Lipman D.J."/>
        </authorList>
    </citation>
    <scope>NUCLEOTIDE SEQUENCE</scope>
    <source>
        <strain evidence="1">405-87</strain>
    </source>
</reference>
<organism evidence="1">
    <name type="scientific">Salmonella enterica subsp. houtenae serovar 45:g,z51:-</name>
    <dbReference type="NCBI Taxonomy" id="1967611"/>
    <lineage>
        <taxon>Bacteria</taxon>
        <taxon>Pseudomonadati</taxon>
        <taxon>Pseudomonadota</taxon>
        <taxon>Gammaproteobacteria</taxon>
        <taxon>Enterobacterales</taxon>
        <taxon>Enterobacteriaceae</taxon>
        <taxon>Salmonella</taxon>
    </lineage>
</organism>
<dbReference type="EMBL" id="DAAWID010000035">
    <property type="protein sequence ID" value="HAF7989322.1"/>
    <property type="molecule type" value="Genomic_DNA"/>
</dbReference>
<name>A0A753B8V5_SALHO</name>